<accession>A0A9W9PB12</accession>
<gene>
    <name evidence="1" type="ORF">N7468_004256</name>
</gene>
<dbReference type="EMBL" id="JAPQKS010000003">
    <property type="protein sequence ID" value="KAJ5239637.1"/>
    <property type="molecule type" value="Genomic_DNA"/>
</dbReference>
<evidence type="ECO:0000313" key="2">
    <source>
        <dbReference type="Proteomes" id="UP001150941"/>
    </source>
</evidence>
<sequence>MSHLAPDCAGWYNCHYATPIFAAAPVCLAPASDLQVLAEPIADSGRSPIRLQCLQPRGSTYCKHMLTYMLRNGAETEMWSFLTELCC</sequence>
<dbReference type="GeneID" id="83200856"/>
<dbReference type="RefSeq" id="XP_058332556.1">
    <property type="nucleotide sequence ID" value="XM_058473553.1"/>
</dbReference>
<dbReference type="AlphaFoldDB" id="A0A9W9PB12"/>
<reference evidence="1" key="2">
    <citation type="journal article" date="2023" name="IMA Fungus">
        <title>Comparative genomic study of the Penicillium genus elucidates a diverse pangenome and 15 lateral gene transfer events.</title>
        <authorList>
            <person name="Petersen C."/>
            <person name="Sorensen T."/>
            <person name="Nielsen M.R."/>
            <person name="Sondergaard T.E."/>
            <person name="Sorensen J.L."/>
            <person name="Fitzpatrick D.A."/>
            <person name="Frisvad J.C."/>
            <person name="Nielsen K.L."/>
        </authorList>
    </citation>
    <scope>NUCLEOTIDE SEQUENCE</scope>
    <source>
        <strain evidence="1">IBT 19713</strain>
    </source>
</reference>
<evidence type="ECO:0000313" key="1">
    <source>
        <dbReference type="EMBL" id="KAJ5239637.1"/>
    </source>
</evidence>
<name>A0A9W9PB12_9EURO</name>
<protein>
    <submittedName>
        <fullName evidence="1">Uncharacterized protein</fullName>
    </submittedName>
</protein>
<reference evidence="1" key="1">
    <citation type="submission" date="2022-11" db="EMBL/GenBank/DDBJ databases">
        <authorList>
            <person name="Petersen C."/>
        </authorList>
    </citation>
    <scope>NUCLEOTIDE SEQUENCE</scope>
    <source>
        <strain evidence="1">IBT 19713</strain>
    </source>
</reference>
<keyword evidence="2" id="KW-1185">Reference proteome</keyword>
<organism evidence="1 2">
    <name type="scientific">Penicillium chermesinum</name>
    <dbReference type="NCBI Taxonomy" id="63820"/>
    <lineage>
        <taxon>Eukaryota</taxon>
        <taxon>Fungi</taxon>
        <taxon>Dikarya</taxon>
        <taxon>Ascomycota</taxon>
        <taxon>Pezizomycotina</taxon>
        <taxon>Eurotiomycetes</taxon>
        <taxon>Eurotiomycetidae</taxon>
        <taxon>Eurotiales</taxon>
        <taxon>Aspergillaceae</taxon>
        <taxon>Penicillium</taxon>
    </lineage>
</organism>
<dbReference type="Proteomes" id="UP001150941">
    <property type="component" value="Unassembled WGS sequence"/>
</dbReference>
<proteinExistence type="predicted"/>
<comment type="caution">
    <text evidence="1">The sequence shown here is derived from an EMBL/GenBank/DDBJ whole genome shotgun (WGS) entry which is preliminary data.</text>
</comment>